<sequence>MALRAIRQNRSGEEVIQIALRLGLLAALIVWCFVLVRPFIGILAWSVVLAVALYPLYAWLFDHLGRRPKLAATIITVLAAAIVIAPATWLGFGLVEGLGNISEQLGSERLSVPSPPATIKDWPLVGDRLYDLWTQASANLESVLTQLAPHVKPLLISTLAAVGGMGLGALKFIAAVILAGFLLPSGPRLVAASRSIMARLLPERSEDFVALAGATIRSVSQGVIGIALVQSFLFGIGLKFGGIANAGLLAFVVMILSILQLGAALVLIPCIIWIWMTKDFAPALLVTVYLVLVGLLDNVLKPLLMGRGLTTPMIVIFIGLLGGTFAHGIVGLFIGPIILAVAWELMMAWIRDEQTQDVPAPAERVPAEI</sequence>
<keyword evidence="3" id="KW-0813">Transport</keyword>
<evidence type="ECO:0000313" key="9">
    <source>
        <dbReference type="EMBL" id="SHK84531.1"/>
    </source>
</evidence>
<dbReference type="OrthoDB" id="8113547at2"/>
<evidence type="ECO:0000256" key="4">
    <source>
        <dbReference type="ARBA" id="ARBA00022475"/>
    </source>
</evidence>
<proteinExistence type="inferred from homology"/>
<dbReference type="Proteomes" id="UP000189935">
    <property type="component" value="Chromosome I"/>
</dbReference>
<evidence type="ECO:0000256" key="5">
    <source>
        <dbReference type="ARBA" id="ARBA00022692"/>
    </source>
</evidence>
<dbReference type="PANTHER" id="PTHR21716:SF67">
    <property type="entry name" value="TRANSPORT PROTEIN YDIK-RELATED"/>
    <property type="match status" value="1"/>
</dbReference>
<feature type="transmembrane region" description="Helical" evidence="8">
    <location>
        <begin position="154"/>
        <end position="183"/>
    </location>
</feature>
<feature type="transmembrane region" description="Helical" evidence="8">
    <location>
        <begin position="42"/>
        <end position="61"/>
    </location>
</feature>
<keyword evidence="7 8" id="KW-0472">Membrane</keyword>
<evidence type="ECO:0000256" key="7">
    <source>
        <dbReference type="ARBA" id="ARBA00023136"/>
    </source>
</evidence>
<evidence type="ECO:0000313" key="10">
    <source>
        <dbReference type="Proteomes" id="UP000189935"/>
    </source>
</evidence>
<dbReference type="AlphaFoldDB" id="A0A1M6VSZ1"/>
<dbReference type="InterPro" id="IPR002549">
    <property type="entry name" value="AI-2E-like"/>
</dbReference>
<evidence type="ECO:0000256" key="6">
    <source>
        <dbReference type="ARBA" id="ARBA00022989"/>
    </source>
</evidence>
<comment type="similarity">
    <text evidence="2">Belongs to the autoinducer-2 exporter (AI-2E) (TC 2.A.86) family.</text>
</comment>
<feature type="transmembrane region" description="Helical" evidence="8">
    <location>
        <begin position="18"/>
        <end position="36"/>
    </location>
</feature>
<evidence type="ECO:0000256" key="1">
    <source>
        <dbReference type="ARBA" id="ARBA00004651"/>
    </source>
</evidence>
<gene>
    <name evidence="9" type="ORF">SAMN05444159_4343</name>
</gene>
<feature type="transmembrane region" description="Helical" evidence="8">
    <location>
        <begin position="312"/>
        <end position="343"/>
    </location>
</feature>
<feature type="transmembrane region" description="Helical" evidence="8">
    <location>
        <begin position="70"/>
        <end position="92"/>
    </location>
</feature>
<evidence type="ECO:0000256" key="2">
    <source>
        <dbReference type="ARBA" id="ARBA00009773"/>
    </source>
</evidence>
<reference evidence="9 10" key="1">
    <citation type="submission" date="2016-11" db="EMBL/GenBank/DDBJ databases">
        <authorList>
            <person name="Jaros S."/>
            <person name="Januszkiewicz K."/>
            <person name="Wedrychowicz H."/>
        </authorList>
    </citation>
    <scope>NUCLEOTIDE SEQUENCE [LARGE SCALE GENOMIC DNA]</scope>
    <source>
        <strain evidence="9 10">GAS499</strain>
    </source>
</reference>
<comment type="subcellular location">
    <subcellularLocation>
        <location evidence="1">Cell membrane</location>
        <topology evidence="1">Multi-pass membrane protein</topology>
    </subcellularLocation>
</comment>
<dbReference type="Pfam" id="PF01594">
    <property type="entry name" value="AI-2E_transport"/>
    <property type="match status" value="1"/>
</dbReference>
<feature type="transmembrane region" description="Helical" evidence="8">
    <location>
        <begin position="280"/>
        <end position="300"/>
    </location>
</feature>
<feature type="transmembrane region" description="Helical" evidence="8">
    <location>
        <begin position="248"/>
        <end position="274"/>
    </location>
</feature>
<accession>A0A1M6VSZ1</accession>
<name>A0A1M6VSZ1_9BRAD</name>
<dbReference type="RefSeq" id="WP_079541244.1">
    <property type="nucleotide sequence ID" value="NZ_LT670844.1"/>
</dbReference>
<keyword evidence="4" id="KW-1003">Cell membrane</keyword>
<keyword evidence="6 8" id="KW-1133">Transmembrane helix</keyword>
<keyword evidence="5 8" id="KW-0812">Transmembrane</keyword>
<dbReference type="GO" id="GO:0005886">
    <property type="term" value="C:plasma membrane"/>
    <property type="evidence" value="ECO:0007669"/>
    <property type="project" value="UniProtKB-SubCell"/>
</dbReference>
<evidence type="ECO:0000256" key="3">
    <source>
        <dbReference type="ARBA" id="ARBA00022448"/>
    </source>
</evidence>
<evidence type="ECO:0000256" key="8">
    <source>
        <dbReference type="SAM" id="Phobius"/>
    </source>
</evidence>
<dbReference type="PANTHER" id="PTHR21716">
    <property type="entry name" value="TRANSMEMBRANE PROTEIN"/>
    <property type="match status" value="1"/>
</dbReference>
<dbReference type="EMBL" id="LT670844">
    <property type="protein sequence ID" value="SHK84531.1"/>
    <property type="molecule type" value="Genomic_DNA"/>
</dbReference>
<organism evidence="9 10">
    <name type="scientific">Bradyrhizobium lablabi</name>
    <dbReference type="NCBI Taxonomy" id="722472"/>
    <lineage>
        <taxon>Bacteria</taxon>
        <taxon>Pseudomonadati</taxon>
        <taxon>Pseudomonadota</taxon>
        <taxon>Alphaproteobacteria</taxon>
        <taxon>Hyphomicrobiales</taxon>
        <taxon>Nitrobacteraceae</taxon>
        <taxon>Bradyrhizobium</taxon>
    </lineage>
</organism>
<protein>
    <submittedName>
        <fullName evidence="9">Predicted PurR-regulated permease PerM</fullName>
    </submittedName>
</protein>